<dbReference type="GO" id="GO:0003735">
    <property type="term" value="F:structural constituent of ribosome"/>
    <property type="evidence" value="ECO:0007669"/>
    <property type="project" value="InterPro"/>
</dbReference>
<accession>A0A1A9HWX4</accession>
<evidence type="ECO:0000256" key="5">
    <source>
        <dbReference type="RuleBase" id="RU000660"/>
    </source>
</evidence>
<dbReference type="PANTHER" id="PTHR14413">
    <property type="entry name" value="RIBOSOMAL PROTEIN L17"/>
    <property type="match status" value="1"/>
</dbReference>
<dbReference type="PATRIC" id="fig|1806891.3.peg.247"/>
<gene>
    <name evidence="4" type="primary">rplQ</name>
    <name evidence="6" type="ORF">Cs308_0255</name>
</gene>
<dbReference type="Proteomes" id="UP000078162">
    <property type="component" value="Chromosome"/>
</dbReference>
<dbReference type="GO" id="GO:0006412">
    <property type="term" value="P:translation"/>
    <property type="evidence" value="ECO:0007669"/>
    <property type="project" value="UniProtKB-UniRule"/>
</dbReference>
<dbReference type="KEGG" id="csaz:Cs308_0255"/>
<evidence type="ECO:0000256" key="4">
    <source>
        <dbReference type="HAMAP-Rule" id="MF_01368"/>
    </source>
</evidence>
<dbReference type="AlphaFoldDB" id="A0A1A9HWX4"/>
<dbReference type="Gene3D" id="3.90.1030.10">
    <property type="entry name" value="Ribosomal protein L17"/>
    <property type="match status" value="1"/>
</dbReference>
<dbReference type="InterPro" id="IPR036373">
    <property type="entry name" value="Ribosomal_bL17_sf"/>
</dbReference>
<dbReference type="EMBL" id="CP014639">
    <property type="protein sequence ID" value="ANH78426.1"/>
    <property type="molecule type" value="Genomic_DNA"/>
</dbReference>
<evidence type="ECO:0000256" key="1">
    <source>
        <dbReference type="ARBA" id="ARBA00008777"/>
    </source>
</evidence>
<dbReference type="FunFam" id="3.90.1030.10:FF:000003">
    <property type="entry name" value="50S ribosomal protein L17"/>
    <property type="match status" value="1"/>
</dbReference>
<dbReference type="PANTHER" id="PTHR14413:SF16">
    <property type="entry name" value="LARGE RIBOSOMAL SUBUNIT PROTEIN BL17M"/>
    <property type="match status" value="1"/>
</dbReference>
<evidence type="ECO:0000313" key="6">
    <source>
        <dbReference type="EMBL" id="ANH78426.1"/>
    </source>
</evidence>
<dbReference type="PROSITE" id="PS01167">
    <property type="entry name" value="RIBOSOMAL_L17"/>
    <property type="match status" value="1"/>
</dbReference>
<dbReference type="Pfam" id="PF01196">
    <property type="entry name" value="Ribosomal_L17"/>
    <property type="match status" value="1"/>
</dbReference>
<sequence length="142" mass="16369">MQHARKKFRVGRTSSHNRCMLANMLKSLIHYEKIETTVPKAKELRRHADKMITLAKKNTLAARRLAVARLMVRYNPLTSKEARQAKGGDASVYNVDRLVIKKLFENLRSRFVERSGGYTRILKLQNRIGDNAQKCIIEFLAS</sequence>
<keyword evidence="7" id="KW-1185">Reference proteome</keyword>
<keyword evidence="3 4" id="KW-0687">Ribonucleoprotein</keyword>
<proteinExistence type="inferred from homology"/>
<dbReference type="GO" id="GO:0022625">
    <property type="term" value="C:cytosolic large ribosomal subunit"/>
    <property type="evidence" value="ECO:0007669"/>
    <property type="project" value="TreeGrafter"/>
</dbReference>
<keyword evidence="2 4" id="KW-0689">Ribosomal protein</keyword>
<protein>
    <recommendedName>
        <fullName evidence="4">Large ribosomal subunit protein bL17</fullName>
    </recommendedName>
</protein>
<dbReference type="HAMAP" id="MF_01368">
    <property type="entry name" value="Ribosomal_bL17"/>
    <property type="match status" value="1"/>
</dbReference>
<comment type="subunit">
    <text evidence="4">Part of the 50S ribosomal subunit. Contacts protein L32.</text>
</comment>
<organism evidence="6 7">
    <name type="scientific">Candidatus Chlamydia sanziniae</name>
    <dbReference type="NCBI Taxonomy" id="1806891"/>
    <lineage>
        <taxon>Bacteria</taxon>
        <taxon>Pseudomonadati</taxon>
        <taxon>Chlamydiota</taxon>
        <taxon>Chlamydiia</taxon>
        <taxon>Chlamydiales</taxon>
        <taxon>Chlamydiaceae</taxon>
        <taxon>Chlamydia/Chlamydophila group</taxon>
        <taxon>Chlamydia</taxon>
    </lineage>
</organism>
<evidence type="ECO:0000256" key="3">
    <source>
        <dbReference type="ARBA" id="ARBA00023274"/>
    </source>
</evidence>
<dbReference type="OrthoDB" id="9809073at2"/>
<dbReference type="InterPro" id="IPR000456">
    <property type="entry name" value="Ribosomal_bL17"/>
</dbReference>
<dbReference type="STRING" id="1806891.Cs308_0255"/>
<evidence type="ECO:0000256" key="2">
    <source>
        <dbReference type="ARBA" id="ARBA00022980"/>
    </source>
</evidence>
<name>A0A1A9HWX4_9CHLA</name>
<dbReference type="NCBIfam" id="TIGR00059">
    <property type="entry name" value="L17"/>
    <property type="match status" value="1"/>
</dbReference>
<dbReference type="RefSeq" id="WP_066481592.1">
    <property type="nucleotide sequence ID" value="NZ_CP014639.1"/>
</dbReference>
<evidence type="ECO:0000313" key="7">
    <source>
        <dbReference type="Proteomes" id="UP000078162"/>
    </source>
</evidence>
<dbReference type="InterPro" id="IPR047859">
    <property type="entry name" value="Ribosomal_bL17_CS"/>
</dbReference>
<dbReference type="SUPFAM" id="SSF64263">
    <property type="entry name" value="Prokaryotic ribosomal protein L17"/>
    <property type="match status" value="1"/>
</dbReference>
<comment type="similarity">
    <text evidence="1 4 5">Belongs to the bacterial ribosomal protein bL17 family.</text>
</comment>
<reference evidence="6 7" key="1">
    <citation type="submission" date="2016-03" db="EMBL/GenBank/DDBJ databases">
        <title>Culture-independent genomics supports pathogen discovery for uncultivable bacteria within the genus Chlamydia.</title>
        <authorList>
            <person name="Taylor-Brown A."/>
            <person name="Bachmann N.L."/>
            <person name="Borel N."/>
            <person name="Polkinghorne A."/>
        </authorList>
    </citation>
    <scope>NUCLEOTIDE SEQUENCE [LARGE SCALE GENOMIC DNA]</scope>
    <source>
        <strain evidence="6 7">2742-308</strain>
    </source>
</reference>